<gene>
    <name evidence="2" type="primary">cpoB</name>
    <name evidence="7" type="ORF">SAMN05216271_3565</name>
</gene>
<dbReference type="InterPro" id="IPR011990">
    <property type="entry name" value="TPR-like_helical_dom_sf"/>
</dbReference>
<keyword evidence="2" id="KW-0132">Cell division</keyword>
<evidence type="ECO:0000259" key="5">
    <source>
        <dbReference type="Pfam" id="PF13525"/>
    </source>
</evidence>
<dbReference type="InterPro" id="IPR039565">
    <property type="entry name" value="BamD-like"/>
</dbReference>
<dbReference type="GO" id="GO:0030288">
    <property type="term" value="C:outer membrane-bounded periplasmic space"/>
    <property type="evidence" value="ECO:0007669"/>
    <property type="project" value="UniProtKB-UniRule"/>
</dbReference>
<feature type="domain" description="Outer membrane lipoprotein BamD-like" evidence="5">
    <location>
        <begin position="142"/>
        <end position="262"/>
    </location>
</feature>
<dbReference type="GO" id="GO:0043093">
    <property type="term" value="P:FtsZ-dependent cytokinesis"/>
    <property type="evidence" value="ECO:0007669"/>
    <property type="project" value="UniProtKB-UniRule"/>
</dbReference>
<dbReference type="HAMAP" id="MF_02066">
    <property type="entry name" value="CpoB"/>
    <property type="match status" value="1"/>
</dbReference>
<evidence type="ECO:0000313" key="8">
    <source>
        <dbReference type="Proteomes" id="UP000243413"/>
    </source>
</evidence>
<feature type="compositionally biased region" description="Polar residues" evidence="4">
    <location>
        <begin position="32"/>
        <end position="47"/>
    </location>
</feature>
<keyword evidence="2" id="KW-0574">Periplasm</keyword>
<reference evidence="8" key="1">
    <citation type="submission" date="2016-10" db="EMBL/GenBank/DDBJ databases">
        <authorList>
            <person name="Varghese N."/>
            <person name="Submissions S."/>
        </authorList>
    </citation>
    <scope>NUCLEOTIDE SEQUENCE [LARGE SCALE GENOMIC DNA]</scope>
    <source>
        <strain evidence="8">JCM 14963</strain>
    </source>
</reference>
<feature type="chain" id="PRO_5009987888" description="Cell division coordinator CpoB" evidence="2">
    <location>
        <begin position="21"/>
        <end position="263"/>
    </location>
</feature>
<sequence precursor="true">MKGFRGVVFACLLAPLGALAQVPVSEGGSGNSGTNYPGSSVAPQTTAGLSSEGQLYQQLYQLQQEVTMLRGLLEEQGYKLKQMERDQLDRYEDIDRRLSSNNSPAPAADSAVGGAAPSAATAPPADNASSAQGAAPADPEREKLLYDASFDLVKAREFDKAAQAFTAFLRRYPDSQYAGNAQYWLGEVYLVQSDLESAGKSFAQVISRYPNHRKESDAMYKLGEVERRLGHDDKARDLFQQVVSKYPDSSAAQLAGRELNNLN</sequence>
<dbReference type="SMART" id="SM00028">
    <property type="entry name" value="TPR"/>
    <property type="match status" value="2"/>
</dbReference>
<keyword evidence="1 2" id="KW-0732">Signal</keyword>
<evidence type="ECO:0000256" key="3">
    <source>
        <dbReference type="PROSITE-ProRule" id="PRU00339"/>
    </source>
</evidence>
<proteinExistence type="inferred from homology"/>
<name>A0A1H1XJ53_9GAMM</name>
<feature type="region of interest" description="Disordered" evidence="4">
    <location>
        <begin position="26"/>
        <end position="47"/>
    </location>
</feature>
<dbReference type="Gene3D" id="1.20.5.110">
    <property type="match status" value="1"/>
</dbReference>
<organism evidence="7 8">
    <name type="scientific">Halopseudomonas sabulinigri</name>
    <dbReference type="NCBI Taxonomy" id="472181"/>
    <lineage>
        <taxon>Bacteria</taxon>
        <taxon>Pseudomonadati</taxon>
        <taxon>Pseudomonadota</taxon>
        <taxon>Gammaproteobacteria</taxon>
        <taxon>Pseudomonadales</taxon>
        <taxon>Pseudomonadaceae</taxon>
        <taxon>Halopseudomonas</taxon>
    </lineage>
</organism>
<evidence type="ECO:0000256" key="4">
    <source>
        <dbReference type="SAM" id="MobiDB-lite"/>
    </source>
</evidence>
<comment type="subcellular location">
    <subcellularLocation>
        <location evidence="2">Periplasm</location>
    </subcellularLocation>
</comment>
<dbReference type="OrthoDB" id="9768142at2"/>
<keyword evidence="2" id="KW-0131">Cell cycle</keyword>
<feature type="compositionally biased region" description="Low complexity" evidence="4">
    <location>
        <begin position="99"/>
        <end position="131"/>
    </location>
</feature>
<dbReference type="SUPFAM" id="SSF48452">
    <property type="entry name" value="TPR-like"/>
    <property type="match status" value="1"/>
</dbReference>
<keyword evidence="3" id="KW-0802">TPR repeat</keyword>
<dbReference type="InterPro" id="IPR014162">
    <property type="entry name" value="CpoB_C"/>
</dbReference>
<dbReference type="RefSeq" id="WP_092288162.1">
    <property type="nucleotide sequence ID" value="NZ_LT629763.1"/>
</dbReference>
<dbReference type="Pfam" id="PF13525">
    <property type="entry name" value="YfiO"/>
    <property type="match status" value="1"/>
</dbReference>
<evidence type="ECO:0000313" key="7">
    <source>
        <dbReference type="EMBL" id="SDT09182.1"/>
    </source>
</evidence>
<dbReference type="PROSITE" id="PS50005">
    <property type="entry name" value="TPR"/>
    <property type="match status" value="2"/>
</dbReference>
<evidence type="ECO:0000256" key="2">
    <source>
        <dbReference type="HAMAP-Rule" id="MF_02066"/>
    </source>
</evidence>
<evidence type="ECO:0000256" key="1">
    <source>
        <dbReference type="ARBA" id="ARBA00022729"/>
    </source>
</evidence>
<feature type="region of interest" description="Disordered" evidence="4">
    <location>
        <begin position="97"/>
        <end position="139"/>
    </location>
</feature>
<dbReference type="InterPro" id="IPR019734">
    <property type="entry name" value="TPR_rpt"/>
</dbReference>
<evidence type="ECO:0000259" key="6">
    <source>
        <dbReference type="Pfam" id="PF16331"/>
    </source>
</evidence>
<accession>A0A1H1XJ53</accession>
<comment type="similarity">
    <text evidence="2">Belongs to the CpoB family.</text>
</comment>
<dbReference type="NCBIfam" id="TIGR02795">
    <property type="entry name" value="tol_pal_ybgF"/>
    <property type="match status" value="1"/>
</dbReference>
<dbReference type="GO" id="GO:0070206">
    <property type="term" value="P:protein trimerization"/>
    <property type="evidence" value="ECO:0007669"/>
    <property type="project" value="InterPro"/>
</dbReference>
<comment type="function">
    <text evidence="2">Mediates coordination of peptidoglycan synthesis and outer membrane constriction during cell division.</text>
</comment>
<dbReference type="Proteomes" id="UP000243413">
    <property type="component" value="Chromosome I"/>
</dbReference>
<feature type="signal peptide" evidence="2">
    <location>
        <begin position="1"/>
        <end position="20"/>
    </location>
</feature>
<dbReference type="InterPro" id="IPR034706">
    <property type="entry name" value="CpoB"/>
</dbReference>
<dbReference type="Pfam" id="PF16331">
    <property type="entry name" value="TolA_bind_tri"/>
    <property type="match status" value="1"/>
</dbReference>
<dbReference type="AlphaFoldDB" id="A0A1H1XJ53"/>
<dbReference type="STRING" id="472181.SAMN05216271_3565"/>
<dbReference type="EMBL" id="LT629763">
    <property type="protein sequence ID" value="SDT09182.1"/>
    <property type="molecule type" value="Genomic_DNA"/>
</dbReference>
<dbReference type="InterPro" id="IPR032519">
    <property type="entry name" value="YbgF_tri"/>
</dbReference>
<dbReference type="Gene3D" id="1.25.40.10">
    <property type="entry name" value="Tetratricopeptide repeat domain"/>
    <property type="match status" value="1"/>
</dbReference>
<feature type="domain" description="YbgF trimerisation" evidence="6">
    <location>
        <begin position="53"/>
        <end position="107"/>
    </location>
</feature>
<protein>
    <recommendedName>
        <fullName evidence="2">Cell division coordinator CpoB</fullName>
    </recommendedName>
</protein>
<feature type="repeat" description="TPR" evidence="3">
    <location>
        <begin position="179"/>
        <end position="212"/>
    </location>
</feature>
<feature type="repeat" description="TPR" evidence="3">
    <location>
        <begin position="216"/>
        <end position="249"/>
    </location>
</feature>